<gene>
    <name evidence="3" type="ORF">F0L68_25070</name>
</gene>
<dbReference type="Pfam" id="PF00975">
    <property type="entry name" value="Thioesterase"/>
    <property type="match status" value="1"/>
</dbReference>
<dbReference type="GO" id="GO:0008610">
    <property type="term" value="P:lipid biosynthetic process"/>
    <property type="evidence" value="ECO:0007669"/>
    <property type="project" value="TreeGrafter"/>
</dbReference>
<dbReference type="Proteomes" id="UP000323454">
    <property type="component" value="Unassembled WGS sequence"/>
</dbReference>
<reference evidence="3 4" key="2">
    <citation type="submission" date="2019-09" db="EMBL/GenBank/DDBJ databases">
        <authorList>
            <person name="Jin C."/>
        </authorList>
    </citation>
    <scope>NUCLEOTIDE SEQUENCE [LARGE SCALE GENOMIC DNA]</scope>
    <source>
        <strain evidence="3 4">AN110305</strain>
    </source>
</reference>
<keyword evidence="4" id="KW-1185">Reference proteome</keyword>
<comment type="caution">
    <text evidence="3">The sequence shown here is derived from an EMBL/GenBank/DDBJ whole genome shotgun (WGS) entry which is preliminary data.</text>
</comment>
<dbReference type="InterPro" id="IPR001031">
    <property type="entry name" value="Thioesterase"/>
</dbReference>
<organism evidence="3 4">
    <name type="scientific">Solihabitans fulvus</name>
    <dbReference type="NCBI Taxonomy" id="1892852"/>
    <lineage>
        <taxon>Bacteria</taxon>
        <taxon>Bacillati</taxon>
        <taxon>Actinomycetota</taxon>
        <taxon>Actinomycetes</taxon>
        <taxon>Pseudonocardiales</taxon>
        <taxon>Pseudonocardiaceae</taxon>
        <taxon>Solihabitans</taxon>
    </lineage>
</organism>
<dbReference type="InterPro" id="IPR012223">
    <property type="entry name" value="TEII"/>
</dbReference>
<dbReference type="EMBL" id="VUOB01000045">
    <property type="protein sequence ID" value="KAA2257570.1"/>
    <property type="molecule type" value="Genomic_DNA"/>
</dbReference>
<comment type="similarity">
    <text evidence="1">Belongs to the thioesterase family.</text>
</comment>
<dbReference type="Gene3D" id="3.40.50.1820">
    <property type="entry name" value="alpha/beta hydrolase"/>
    <property type="match status" value="1"/>
</dbReference>
<feature type="domain" description="Thioesterase" evidence="2">
    <location>
        <begin position="19"/>
        <end position="239"/>
    </location>
</feature>
<protein>
    <submittedName>
        <fullName evidence="3">Thioesterase</fullName>
    </submittedName>
</protein>
<dbReference type="PANTHER" id="PTHR11487:SF0">
    <property type="entry name" value="S-ACYL FATTY ACID SYNTHASE THIOESTERASE, MEDIUM CHAIN"/>
    <property type="match status" value="1"/>
</dbReference>
<dbReference type="InterPro" id="IPR029058">
    <property type="entry name" value="AB_hydrolase_fold"/>
</dbReference>
<name>A0A5B2X315_9PSEU</name>
<reference evidence="3 4" key="1">
    <citation type="submission" date="2019-09" db="EMBL/GenBank/DDBJ databases">
        <title>Goodfellowia gen. nov., a new genus of the Pseudonocardineae related to Actinoalloteichus, containing Goodfellowia coeruleoviolacea gen. nov., comb. nov. gen. nov., comb. nov.</title>
        <authorList>
            <person name="Labeda D."/>
        </authorList>
    </citation>
    <scope>NUCLEOTIDE SEQUENCE [LARGE SCALE GENOMIC DNA]</scope>
    <source>
        <strain evidence="3 4">AN110305</strain>
    </source>
</reference>
<evidence type="ECO:0000259" key="2">
    <source>
        <dbReference type="Pfam" id="PF00975"/>
    </source>
</evidence>
<dbReference type="AlphaFoldDB" id="A0A5B2X315"/>
<sequence>MADDRWFQRHGSATDPELRLVCFPHAGGASSFFRTWPHHLPDGMELLATCYPGRQGRFAEPHATSMDDLADSITDALSSFVDTPLALFGHSMGAYVAYEVALRLTAKYDVRPLKLFVSGSAAPQLNEPSGLDLADSDALVTSVRAMGSVSGQVIDNPELLEMVLPALRADFRLTEGYRPSPPSKVRSPIVAYVGDQDLDCDLDAVRAWSQVSAARFELRVFPGDHFYLEQREPELLRHLVGHLRDDLRLHQVLRASAARQRASGGRDA</sequence>
<proteinExistence type="inferred from homology"/>
<dbReference type="RefSeq" id="WP_149852249.1">
    <property type="nucleotide sequence ID" value="NZ_VUOB01000045.1"/>
</dbReference>
<accession>A0A5B2X315</accession>
<evidence type="ECO:0000313" key="3">
    <source>
        <dbReference type="EMBL" id="KAA2257570.1"/>
    </source>
</evidence>
<dbReference type="SUPFAM" id="SSF53474">
    <property type="entry name" value="alpha/beta-Hydrolases"/>
    <property type="match status" value="1"/>
</dbReference>
<evidence type="ECO:0000313" key="4">
    <source>
        <dbReference type="Proteomes" id="UP000323454"/>
    </source>
</evidence>
<dbReference type="PANTHER" id="PTHR11487">
    <property type="entry name" value="THIOESTERASE"/>
    <property type="match status" value="1"/>
</dbReference>
<evidence type="ECO:0000256" key="1">
    <source>
        <dbReference type="ARBA" id="ARBA00007169"/>
    </source>
</evidence>
<dbReference type="OrthoDB" id="4169718at2"/>